<protein>
    <submittedName>
        <fullName evidence="2">MBL fold metallo-hydrolase</fullName>
    </submittedName>
</protein>
<dbReference type="EMBL" id="JBHUCZ010000001">
    <property type="protein sequence ID" value="MFD1565890.1"/>
    <property type="molecule type" value="Genomic_DNA"/>
</dbReference>
<evidence type="ECO:0000259" key="1">
    <source>
        <dbReference type="SMART" id="SM00849"/>
    </source>
</evidence>
<comment type="caution">
    <text evidence="2">The sequence shown here is derived from an EMBL/GenBank/DDBJ whole genome shotgun (WGS) entry which is preliminary data.</text>
</comment>
<gene>
    <name evidence="2" type="ORF">ACFSAU_00140</name>
</gene>
<dbReference type="CDD" id="cd07726">
    <property type="entry name" value="ST1585-like_MBL-fold"/>
    <property type="match status" value="1"/>
</dbReference>
<dbReference type="InterPro" id="IPR036866">
    <property type="entry name" value="RibonucZ/Hydroxyglut_hydro"/>
</dbReference>
<dbReference type="SMART" id="SM00849">
    <property type="entry name" value="Lactamase_B"/>
    <property type="match status" value="1"/>
</dbReference>
<dbReference type="RefSeq" id="WP_267645132.1">
    <property type="nucleotide sequence ID" value="NZ_JANHGR010000001.1"/>
</dbReference>
<keyword evidence="3" id="KW-1185">Reference proteome</keyword>
<dbReference type="AlphaFoldDB" id="A0ABD6BMR4"/>
<reference evidence="2 3" key="1">
    <citation type="journal article" date="2019" name="Int. J. Syst. Evol. Microbiol.">
        <title>The Global Catalogue of Microorganisms (GCM) 10K type strain sequencing project: providing services to taxonomists for standard genome sequencing and annotation.</title>
        <authorList>
            <consortium name="The Broad Institute Genomics Platform"/>
            <consortium name="The Broad Institute Genome Sequencing Center for Infectious Disease"/>
            <person name="Wu L."/>
            <person name="Ma J."/>
        </authorList>
    </citation>
    <scope>NUCLEOTIDE SEQUENCE [LARGE SCALE GENOMIC DNA]</scope>
    <source>
        <strain evidence="2 3">CGMCC 1.12859</strain>
    </source>
</reference>
<evidence type="ECO:0000313" key="3">
    <source>
        <dbReference type="Proteomes" id="UP001597139"/>
    </source>
</evidence>
<dbReference type="Proteomes" id="UP001597139">
    <property type="component" value="Unassembled WGS sequence"/>
</dbReference>
<dbReference type="PANTHER" id="PTHR42951:SF4">
    <property type="entry name" value="ACYL-COENZYME A THIOESTERASE MBLAC2"/>
    <property type="match status" value="1"/>
</dbReference>
<dbReference type="Gene3D" id="3.60.15.10">
    <property type="entry name" value="Ribonuclease Z/Hydroxyacylglutathione hydrolase-like"/>
    <property type="match status" value="1"/>
</dbReference>
<dbReference type="InterPro" id="IPR050855">
    <property type="entry name" value="NDM-1-like"/>
</dbReference>
<proteinExistence type="predicted"/>
<feature type="domain" description="Metallo-beta-lactamase" evidence="1">
    <location>
        <begin position="28"/>
        <end position="223"/>
    </location>
</feature>
<sequence>MSIGDVSAVEGTDDTHYVDTGMYGTAEYGSVYVIDGDRTAVVDSGTGGDYDAIAGALDELGIESLDAVVLTHVHLDHAGGAGHLLQDYPDATAYIHERGARHLTDPERLVAGTKDAVGEQWSYYAEPVPAPEDRVVGLADGDRIDLGDRTLTAHEAPGHAPHQHVFHDPDSGIVYTGDAAGLYVPSEDAIRETSPPPQFDLDQARRDVSTIADLGPETLAFAHFGPREYDADLLNGYKRTLMEWVEAVRRKRAELEDDEAVIEHFVAHADESPGAEAWGEEKAEAEMRLNTRGVLAYLDRS</sequence>
<evidence type="ECO:0000313" key="2">
    <source>
        <dbReference type="EMBL" id="MFD1565890.1"/>
    </source>
</evidence>
<dbReference type="InterPro" id="IPR037482">
    <property type="entry name" value="ST1585_MBL-fold"/>
</dbReference>
<dbReference type="PANTHER" id="PTHR42951">
    <property type="entry name" value="METALLO-BETA-LACTAMASE DOMAIN-CONTAINING"/>
    <property type="match status" value="1"/>
</dbReference>
<organism evidence="2 3">
    <name type="scientific">Halolamina litorea</name>
    <dbReference type="NCBI Taxonomy" id="1515593"/>
    <lineage>
        <taxon>Archaea</taxon>
        <taxon>Methanobacteriati</taxon>
        <taxon>Methanobacteriota</taxon>
        <taxon>Stenosarchaea group</taxon>
        <taxon>Halobacteria</taxon>
        <taxon>Halobacteriales</taxon>
        <taxon>Haloferacaceae</taxon>
    </lineage>
</organism>
<dbReference type="InterPro" id="IPR001279">
    <property type="entry name" value="Metallo-B-lactamas"/>
</dbReference>
<accession>A0ABD6BMR4</accession>
<dbReference type="Pfam" id="PF00753">
    <property type="entry name" value="Lactamase_B"/>
    <property type="match status" value="1"/>
</dbReference>
<name>A0ABD6BMR4_9EURY</name>
<dbReference type="SUPFAM" id="SSF56281">
    <property type="entry name" value="Metallo-hydrolase/oxidoreductase"/>
    <property type="match status" value="1"/>
</dbReference>